<reference evidence="2" key="1">
    <citation type="submission" date="2023-03" db="EMBL/GenBank/DDBJ databases">
        <title>Massive genome expansion in bonnet fungi (Mycena s.s.) driven by repeated elements and novel gene families across ecological guilds.</title>
        <authorList>
            <consortium name="Lawrence Berkeley National Laboratory"/>
            <person name="Harder C.B."/>
            <person name="Miyauchi S."/>
            <person name="Viragh M."/>
            <person name="Kuo A."/>
            <person name="Thoen E."/>
            <person name="Andreopoulos B."/>
            <person name="Lu D."/>
            <person name="Skrede I."/>
            <person name="Drula E."/>
            <person name="Henrissat B."/>
            <person name="Morin E."/>
            <person name="Kohler A."/>
            <person name="Barry K."/>
            <person name="LaButti K."/>
            <person name="Morin E."/>
            <person name="Salamov A."/>
            <person name="Lipzen A."/>
            <person name="Mereny Z."/>
            <person name="Hegedus B."/>
            <person name="Baldrian P."/>
            <person name="Stursova M."/>
            <person name="Weitz H."/>
            <person name="Taylor A."/>
            <person name="Grigoriev I.V."/>
            <person name="Nagy L.G."/>
            <person name="Martin F."/>
            <person name="Kauserud H."/>
        </authorList>
    </citation>
    <scope>NUCLEOTIDE SEQUENCE</scope>
    <source>
        <strain evidence="2">CBHHK173m</strain>
    </source>
</reference>
<dbReference type="AlphaFoldDB" id="A0AAD6TT43"/>
<evidence type="ECO:0000313" key="2">
    <source>
        <dbReference type="EMBL" id="KAJ7074867.1"/>
    </source>
</evidence>
<feature type="region of interest" description="Disordered" evidence="1">
    <location>
        <begin position="247"/>
        <end position="276"/>
    </location>
</feature>
<evidence type="ECO:0000256" key="1">
    <source>
        <dbReference type="SAM" id="MobiDB-lite"/>
    </source>
</evidence>
<keyword evidence="3" id="KW-1185">Reference proteome</keyword>
<name>A0AAD6TT43_9AGAR</name>
<dbReference type="Proteomes" id="UP001222325">
    <property type="component" value="Unassembled WGS sequence"/>
</dbReference>
<sequence>MTRRYIMNPISSAGQQEWHHLAWRKANVVKGIGNVLFKRCRLWMQDLEWELNISYLGGTGNCRQPDITGDAAERQAGWVDMVDDLGGPVIADVRKLPGTRHSGERGRWCVVRRGRQLARGTTARIWAHNRQRETLSNNTGDVHLGCSPARTSVGASPFTFTCGRASKHPGQVHLLRHDLSWSPNDARLALPPPPPPPGGEFCGGLEGLEQMTIRAFTRFHPPPPSSASRCPPTARTTLVTTATSAIAHVSTPPPSSPPHRPSTAPTTPVTTDTAPAAPRSLAAPAIGKALAKSTRVVDPRPLASSKWQDPCFLKEQEKLKADPTVQRLMGYEKDAAPSSPFICPSSSTNAQAVKGLDSVKADIDALTAQNGIVLTIMLVLSKNHFAKKTLKHRVIS</sequence>
<gene>
    <name evidence="2" type="ORF">B0H15DRAFT_806600</name>
</gene>
<feature type="compositionally biased region" description="Pro residues" evidence="1">
    <location>
        <begin position="251"/>
        <end position="260"/>
    </location>
</feature>
<comment type="caution">
    <text evidence="2">The sequence shown here is derived from an EMBL/GenBank/DDBJ whole genome shotgun (WGS) entry which is preliminary data.</text>
</comment>
<protein>
    <submittedName>
        <fullName evidence="2">Uncharacterized protein</fullName>
    </submittedName>
</protein>
<proteinExistence type="predicted"/>
<dbReference type="EMBL" id="JARJCN010000109">
    <property type="protein sequence ID" value="KAJ7074867.1"/>
    <property type="molecule type" value="Genomic_DNA"/>
</dbReference>
<organism evidence="2 3">
    <name type="scientific">Mycena belliarum</name>
    <dbReference type="NCBI Taxonomy" id="1033014"/>
    <lineage>
        <taxon>Eukaryota</taxon>
        <taxon>Fungi</taxon>
        <taxon>Dikarya</taxon>
        <taxon>Basidiomycota</taxon>
        <taxon>Agaricomycotina</taxon>
        <taxon>Agaricomycetes</taxon>
        <taxon>Agaricomycetidae</taxon>
        <taxon>Agaricales</taxon>
        <taxon>Marasmiineae</taxon>
        <taxon>Mycenaceae</taxon>
        <taxon>Mycena</taxon>
    </lineage>
</organism>
<feature type="compositionally biased region" description="Low complexity" evidence="1">
    <location>
        <begin position="261"/>
        <end position="276"/>
    </location>
</feature>
<accession>A0AAD6TT43</accession>
<evidence type="ECO:0000313" key="3">
    <source>
        <dbReference type="Proteomes" id="UP001222325"/>
    </source>
</evidence>